<dbReference type="PANTHER" id="PTHR40072">
    <property type="entry name" value="MOLYBDOPTERIN-GUANINE DINUCLEOTIDE BIOSYNTHESIS ADAPTER PROTEIN-RELATED"/>
    <property type="match status" value="1"/>
</dbReference>
<name>A0ABZ2NA76_9BACI</name>
<dbReference type="NCBIfam" id="TIGR00176">
    <property type="entry name" value="mobB"/>
    <property type="match status" value="1"/>
</dbReference>
<sequence>MALARDCSILQVVGFQNSGKTTLMEKLITRATQAGLLAASIKHHGHGGTPASEQASKDSGRHHRAGAVVSGVEGEGVLSLTAKRDRWSLQQLLTLYQAFDVDVIFVEGYKQEDYPKVVLLRQEEDMELLQSLSNIQCVIYWEMCRLPSNLPYPVFPITDDQQYIDFLMRIVRESNGTNLI</sequence>
<reference evidence="3 4" key="1">
    <citation type="submission" date="2024-02" db="EMBL/GenBank/DDBJ databases">
        <title>Seven novel Bacillus-like species.</title>
        <authorList>
            <person name="Liu G."/>
        </authorList>
    </citation>
    <scope>NUCLEOTIDE SEQUENCE [LARGE SCALE GENOMIC DNA]</scope>
    <source>
        <strain evidence="3 4">FJAT-52991</strain>
    </source>
</reference>
<dbReference type="SUPFAM" id="SSF52540">
    <property type="entry name" value="P-loop containing nucleoside triphosphate hydrolases"/>
    <property type="match status" value="1"/>
</dbReference>
<evidence type="ECO:0000259" key="2">
    <source>
        <dbReference type="Pfam" id="PF03205"/>
    </source>
</evidence>
<evidence type="ECO:0000313" key="4">
    <source>
        <dbReference type="Proteomes" id="UP001387364"/>
    </source>
</evidence>
<evidence type="ECO:0000313" key="3">
    <source>
        <dbReference type="EMBL" id="WXB94632.1"/>
    </source>
</evidence>
<proteinExistence type="predicted"/>
<accession>A0ABZ2NA76</accession>
<dbReference type="Proteomes" id="UP001387364">
    <property type="component" value="Chromosome"/>
</dbReference>
<dbReference type="Pfam" id="PF03205">
    <property type="entry name" value="MobB"/>
    <property type="match status" value="1"/>
</dbReference>
<dbReference type="PANTHER" id="PTHR40072:SF1">
    <property type="entry name" value="MOLYBDOPTERIN-GUANINE DINUCLEOTIDE BIOSYNTHESIS ADAPTER PROTEIN"/>
    <property type="match status" value="1"/>
</dbReference>
<gene>
    <name evidence="3" type="primary">mobB</name>
    <name evidence="3" type="ORF">WDJ61_08415</name>
</gene>
<dbReference type="InterPro" id="IPR027417">
    <property type="entry name" value="P-loop_NTPase"/>
</dbReference>
<feature type="domain" description="Molybdopterin-guanine dinucleotide biosynthesis protein B (MobB)" evidence="2">
    <location>
        <begin position="9"/>
        <end position="139"/>
    </location>
</feature>
<dbReference type="RefSeq" id="WP_338754418.1">
    <property type="nucleotide sequence ID" value="NZ_CP147404.1"/>
</dbReference>
<keyword evidence="4" id="KW-1185">Reference proteome</keyword>
<evidence type="ECO:0000256" key="1">
    <source>
        <dbReference type="SAM" id="MobiDB-lite"/>
    </source>
</evidence>
<dbReference type="InterPro" id="IPR004435">
    <property type="entry name" value="MobB_dom"/>
</dbReference>
<feature type="region of interest" description="Disordered" evidence="1">
    <location>
        <begin position="42"/>
        <end position="65"/>
    </location>
</feature>
<organism evidence="3 4">
    <name type="scientific">Bacillus kandeliae</name>
    <dbReference type="NCBI Taxonomy" id="3129297"/>
    <lineage>
        <taxon>Bacteria</taxon>
        <taxon>Bacillati</taxon>
        <taxon>Bacillota</taxon>
        <taxon>Bacilli</taxon>
        <taxon>Bacillales</taxon>
        <taxon>Bacillaceae</taxon>
        <taxon>Bacillus</taxon>
    </lineage>
</organism>
<dbReference type="Gene3D" id="3.40.50.300">
    <property type="entry name" value="P-loop containing nucleotide triphosphate hydrolases"/>
    <property type="match status" value="1"/>
</dbReference>
<dbReference type="EMBL" id="CP147404">
    <property type="protein sequence ID" value="WXB94632.1"/>
    <property type="molecule type" value="Genomic_DNA"/>
</dbReference>
<protein>
    <submittedName>
        <fullName evidence="3">Molybdopterin-guanine dinucleotide biosynthesis protein B</fullName>
    </submittedName>
</protein>
<dbReference type="InterPro" id="IPR052539">
    <property type="entry name" value="MGD_biosynthesis_adapter"/>
</dbReference>
<dbReference type="CDD" id="cd03116">
    <property type="entry name" value="MobB"/>
    <property type="match status" value="1"/>
</dbReference>